<keyword evidence="9" id="KW-0804">Transcription</keyword>
<dbReference type="PANTHER" id="PTHR46600">
    <property type="entry name" value="THAP DOMAIN-CONTAINING"/>
    <property type="match status" value="1"/>
</dbReference>
<comment type="subcellular location">
    <subcellularLocation>
        <location evidence="1">Nucleus</location>
        <location evidence="1">Nucleoplasm</location>
    </subcellularLocation>
</comment>
<evidence type="ECO:0000313" key="14">
    <source>
        <dbReference type="EMBL" id="CAL1671755.1"/>
    </source>
</evidence>
<reference evidence="14" key="1">
    <citation type="submission" date="2024-04" db="EMBL/GenBank/DDBJ databases">
        <authorList>
            <consortium name="Molecular Ecology Group"/>
        </authorList>
    </citation>
    <scope>NUCLEOTIDE SEQUENCE</scope>
</reference>
<gene>
    <name evidence="14" type="ORF">LPLAT_LOCUS5180</name>
</gene>
<keyword evidence="6" id="KW-0805">Transcription regulation</keyword>
<dbReference type="PROSITE" id="PS50950">
    <property type="entry name" value="ZF_THAP"/>
    <property type="match status" value="1"/>
</dbReference>
<comment type="similarity">
    <text evidence="2">Belongs to the THAP1 family.</text>
</comment>
<dbReference type="GO" id="GO:0043565">
    <property type="term" value="F:sequence-specific DNA binding"/>
    <property type="evidence" value="ECO:0007669"/>
    <property type="project" value="InterPro"/>
</dbReference>
<evidence type="ECO:0000259" key="13">
    <source>
        <dbReference type="PROSITE" id="PS50950"/>
    </source>
</evidence>
<dbReference type="InterPro" id="IPR006612">
    <property type="entry name" value="THAP_Znf"/>
</dbReference>
<evidence type="ECO:0000256" key="9">
    <source>
        <dbReference type="ARBA" id="ARBA00023163"/>
    </source>
</evidence>
<organism evidence="14 15">
    <name type="scientific">Lasius platythorax</name>
    <dbReference type="NCBI Taxonomy" id="488582"/>
    <lineage>
        <taxon>Eukaryota</taxon>
        <taxon>Metazoa</taxon>
        <taxon>Ecdysozoa</taxon>
        <taxon>Arthropoda</taxon>
        <taxon>Hexapoda</taxon>
        <taxon>Insecta</taxon>
        <taxon>Pterygota</taxon>
        <taxon>Neoptera</taxon>
        <taxon>Endopterygota</taxon>
        <taxon>Hymenoptera</taxon>
        <taxon>Apocrita</taxon>
        <taxon>Aculeata</taxon>
        <taxon>Formicoidea</taxon>
        <taxon>Formicidae</taxon>
        <taxon>Formicinae</taxon>
        <taxon>Lasius</taxon>
        <taxon>Lasius</taxon>
    </lineage>
</organism>
<keyword evidence="3" id="KW-0479">Metal-binding</keyword>
<evidence type="ECO:0000313" key="15">
    <source>
        <dbReference type="Proteomes" id="UP001497644"/>
    </source>
</evidence>
<keyword evidence="4 12" id="KW-0863">Zinc-finger</keyword>
<accession>A0AAV2MWT0</accession>
<sequence>MSFCVVFKCKNRHNKKNMEQLKVESALNRKISFHLFPKNMERRKKWLQALQLVKYEPLKSAAVCSAHFKDTDYELNTNRKLKRDAVPHLLEAEIQPAIQIDSDHQNTTSIEENINNEADKNKKTLKTDIKEDNGHNTMGIYSHNNTQIVHRSTSISPDRIINSPTKVKIRKMYIREIKTLKRKLSVSRYEHKRTQKKLLTLKNVLKDVQKRNLLTAEDSDIL</sequence>
<feature type="domain" description="THAP-type" evidence="13">
    <location>
        <begin position="1"/>
        <end position="90"/>
    </location>
</feature>
<evidence type="ECO:0000256" key="5">
    <source>
        <dbReference type="ARBA" id="ARBA00022833"/>
    </source>
</evidence>
<evidence type="ECO:0000256" key="10">
    <source>
        <dbReference type="ARBA" id="ARBA00023242"/>
    </source>
</evidence>
<dbReference type="InterPro" id="IPR038441">
    <property type="entry name" value="THAP_Znf_sf"/>
</dbReference>
<evidence type="ECO:0000256" key="6">
    <source>
        <dbReference type="ARBA" id="ARBA00023015"/>
    </source>
</evidence>
<evidence type="ECO:0000256" key="2">
    <source>
        <dbReference type="ARBA" id="ARBA00006177"/>
    </source>
</evidence>
<comment type="caution">
    <text evidence="14">The sequence shown here is derived from an EMBL/GenBank/DDBJ whole genome shotgun (WGS) entry which is preliminary data.</text>
</comment>
<dbReference type="Gene3D" id="6.20.210.20">
    <property type="entry name" value="THAP domain"/>
    <property type="match status" value="1"/>
</dbReference>
<proteinExistence type="inferred from homology"/>
<keyword evidence="10" id="KW-0539">Nucleus</keyword>
<evidence type="ECO:0000256" key="4">
    <source>
        <dbReference type="ARBA" id="ARBA00022771"/>
    </source>
</evidence>
<evidence type="ECO:0000256" key="11">
    <source>
        <dbReference type="ARBA" id="ARBA00023306"/>
    </source>
</evidence>
<keyword evidence="15" id="KW-1185">Reference proteome</keyword>
<keyword evidence="5" id="KW-0862">Zinc</keyword>
<dbReference type="SMART" id="SM00692">
    <property type="entry name" value="DM3"/>
    <property type="match status" value="1"/>
</dbReference>
<dbReference type="PANTHER" id="PTHR46600:SF1">
    <property type="entry name" value="THAP DOMAIN-CONTAINING PROTEIN 1"/>
    <property type="match status" value="1"/>
</dbReference>
<name>A0AAV2MWT0_9HYME</name>
<dbReference type="SMART" id="SM00980">
    <property type="entry name" value="THAP"/>
    <property type="match status" value="1"/>
</dbReference>
<evidence type="ECO:0000256" key="3">
    <source>
        <dbReference type="ARBA" id="ARBA00022723"/>
    </source>
</evidence>
<evidence type="ECO:0000256" key="1">
    <source>
        <dbReference type="ARBA" id="ARBA00004642"/>
    </source>
</evidence>
<evidence type="ECO:0000256" key="8">
    <source>
        <dbReference type="ARBA" id="ARBA00023125"/>
    </source>
</evidence>
<protein>
    <recommendedName>
        <fullName evidence="13">THAP-type domain-containing protein</fullName>
    </recommendedName>
</protein>
<dbReference type="EMBL" id="CAXIPU020000424">
    <property type="protein sequence ID" value="CAL1671755.1"/>
    <property type="molecule type" value="Genomic_DNA"/>
</dbReference>
<dbReference type="AlphaFoldDB" id="A0AAV2MWT0"/>
<dbReference type="InterPro" id="IPR026516">
    <property type="entry name" value="THAP1/10"/>
</dbReference>
<dbReference type="GO" id="GO:0008270">
    <property type="term" value="F:zinc ion binding"/>
    <property type="evidence" value="ECO:0007669"/>
    <property type="project" value="UniProtKB-KW"/>
</dbReference>
<dbReference type="Pfam" id="PF05485">
    <property type="entry name" value="THAP"/>
    <property type="match status" value="1"/>
</dbReference>
<keyword evidence="8 12" id="KW-0238">DNA-binding</keyword>
<keyword evidence="7" id="KW-0175">Coiled coil</keyword>
<evidence type="ECO:0000256" key="7">
    <source>
        <dbReference type="ARBA" id="ARBA00023054"/>
    </source>
</evidence>
<dbReference type="SUPFAM" id="SSF57716">
    <property type="entry name" value="Glucocorticoid receptor-like (DNA-binding domain)"/>
    <property type="match status" value="1"/>
</dbReference>
<evidence type="ECO:0000256" key="12">
    <source>
        <dbReference type="PROSITE-ProRule" id="PRU00309"/>
    </source>
</evidence>
<dbReference type="Proteomes" id="UP001497644">
    <property type="component" value="Unassembled WGS sequence"/>
</dbReference>
<keyword evidence="11" id="KW-0131">Cell cycle</keyword>
<dbReference type="GO" id="GO:0005654">
    <property type="term" value="C:nucleoplasm"/>
    <property type="evidence" value="ECO:0007669"/>
    <property type="project" value="UniProtKB-SubCell"/>
</dbReference>